<dbReference type="Proteomes" id="UP000319576">
    <property type="component" value="Chromosome"/>
</dbReference>
<dbReference type="Gene3D" id="2.30.30.140">
    <property type="match status" value="1"/>
</dbReference>
<reference evidence="1 2" key="1">
    <citation type="submission" date="2019-02" db="EMBL/GenBank/DDBJ databases">
        <title>Deep-cultivation of Planctomycetes and their phenomic and genomic characterization uncovers novel biology.</title>
        <authorList>
            <person name="Wiegand S."/>
            <person name="Jogler M."/>
            <person name="Boedeker C."/>
            <person name="Pinto D."/>
            <person name="Vollmers J."/>
            <person name="Rivas-Marin E."/>
            <person name="Kohn T."/>
            <person name="Peeters S.H."/>
            <person name="Heuer A."/>
            <person name="Rast P."/>
            <person name="Oberbeckmann S."/>
            <person name="Bunk B."/>
            <person name="Jeske O."/>
            <person name="Meyerdierks A."/>
            <person name="Storesund J.E."/>
            <person name="Kallscheuer N."/>
            <person name="Luecker S."/>
            <person name="Lage O.M."/>
            <person name="Pohl T."/>
            <person name="Merkel B.J."/>
            <person name="Hornburger P."/>
            <person name="Mueller R.-W."/>
            <person name="Bruemmer F."/>
            <person name="Labrenz M."/>
            <person name="Spormann A.M."/>
            <person name="Op den Camp H."/>
            <person name="Overmann J."/>
            <person name="Amann R."/>
            <person name="Jetten M.S.M."/>
            <person name="Mascher T."/>
            <person name="Medema M.H."/>
            <person name="Devos D.P."/>
            <person name="Kaster A.-K."/>
            <person name="Ovreas L."/>
            <person name="Rohde M."/>
            <person name="Galperin M.Y."/>
            <person name="Jogler C."/>
        </authorList>
    </citation>
    <scope>NUCLEOTIDE SEQUENCE [LARGE SCALE GENOMIC DNA]</scope>
    <source>
        <strain evidence="1 2">ETA_A1</strain>
    </source>
</reference>
<evidence type="ECO:0000313" key="2">
    <source>
        <dbReference type="Proteomes" id="UP000319576"/>
    </source>
</evidence>
<dbReference type="KEGG" id="uli:ETAA1_11870"/>
<protein>
    <submittedName>
        <fullName evidence="1">Mbt repeat protein</fullName>
    </submittedName>
</protein>
<organism evidence="1 2">
    <name type="scientific">Urbifossiella limnaea</name>
    <dbReference type="NCBI Taxonomy" id="2528023"/>
    <lineage>
        <taxon>Bacteria</taxon>
        <taxon>Pseudomonadati</taxon>
        <taxon>Planctomycetota</taxon>
        <taxon>Planctomycetia</taxon>
        <taxon>Gemmatales</taxon>
        <taxon>Gemmataceae</taxon>
        <taxon>Urbifossiella</taxon>
    </lineage>
</organism>
<accession>A0A517XP43</accession>
<gene>
    <name evidence="1" type="ORF">ETAA1_11870</name>
</gene>
<evidence type="ECO:0000313" key="1">
    <source>
        <dbReference type="EMBL" id="QDU19281.1"/>
    </source>
</evidence>
<dbReference type="AlphaFoldDB" id="A0A517XP43"/>
<proteinExistence type="predicted"/>
<dbReference type="CDD" id="cd04508">
    <property type="entry name" value="Tudor_SF"/>
    <property type="match status" value="1"/>
</dbReference>
<name>A0A517XP43_9BACT</name>
<keyword evidence="2" id="KW-1185">Reference proteome</keyword>
<dbReference type="RefSeq" id="WP_145235159.1">
    <property type="nucleotide sequence ID" value="NZ_CP036273.1"/>
</dbReference>
<sequence length="219" mass="24061">MPPPPSRFAPGDRVLAPWEPQWLYPATVTDTDEYEELAAVAFDDGDAGRASFVLLRPIALAPGEFVAARRDRDKNKYDPATVVDVDGETVRVEYEDGRKDQMAVVYLRVPVAGPLAQGARVFAPRERGWLYPATVGDIVGMVADVEYEDGTAAEVMVPDLRLLQLIPGQLVWARRERLGEKYERAAVVRAAGGKATVEYDDGQEAELPLARVRLPVAEA</sequence>
<dbReference type="EMBL" id="CP036273">
    <property type="protein sequence ID" value="QDU19281.1"/>
    <property type="molecule type" value="Genomic_DNA"/>
</dbReference>